<dbReference type="EMBL" id="JAMKFB020000003">
    <property type="protein sequence ID" value="KAL0197994.1"/>
    <property type="molecule type" value="Genomic_DNA"/>
</dbReference>
<proteinExistence type="predicted"/>
<feature type="non-terminal residue" evidence="1">
    <location>
        <position position="1"/>
    </location>
</feature>
<feature type="non-terminal residue" evidence="1">
    <location>
        <position position="80"/>
    </location>
</feature>
<evidence type="ECO:0000313" key="2">
    <source>
        <dbReference type="Proteomes" id="UP001529510"/>
    </source>
</evidence>
<dbReference type="AlphaFoldDB" id="A0ABD0RHQ9"/>
<dbReference type="Proteomes" id="UP001529510">
    <property type="component" value="Unassembled WGS sequence"/>
</dbReference>
<gene>
    <name evidence="1" type="ORF">M9458_006534</name>
</gene>
<sequence>RTRPTRSLTPRLCSITCWGRLISSTAASCRRTTSCTNTTCGASNSTCRASIWRSPWRSPASWPAACGKSSVCCRRPPLHS</sequence>
<comment type="caution">
    <text evidence="1">The sequence shown here is derived from an EMBL/GenBank/DDBJ whole genome shotgun (WGS) entry which is preliminary data.</text>
</comment>
<protein>
    <submittedName>
        <fullName evidence="1">Uncharacterized protein</fullName>
    </submittedName>
</protein>
<reference evidence="1 2" key="1">
    <citation type="submission" date="2024-05" db="EMBL/GenBank/DDBJ databases">
        <title>Genome sequencing and assembly of Indian major carp, Cirrhinus mrigala (Hamilton, 1822).</title>
        <authorList>
            <person name="Mohindra V."/>
            <person name="Chowdhury L.M."/>
            <person name="Lal K."/>
            <person name="Jena J.K."/>
        </authorList>
    </citation>
    <scope>NUCLEOTIDE SEQUENCE [LARGE SCALE GENOMIC DNA]</scope>
    <source>
        <strain evidence="1">CM1030</strain>
        <tissue evidence="1">Blood</tissue>
    </source>
</reference>
<organism evidence="1 2">
    <name type="scientific">Cirrhinus mrigala</name>
    <name type="common">Mrigala</name>
    <dbReference type="NCBI Taxonomy" id="683832"/>
    <lineage>
        <taxon>Eukaryota</taxon>
        <taxon>Metazoa</taxon>
        <taxon>Chordata</taxon>
        <taxon>Craniata</taxon>
        <taxon>Vertebrata</taxon>
        <taxon>Euteleostomi</taxon>
        <taxon>Actinopterygii</taxon>
        <taxon>Neopterygii</taxon>
        <taxon>Teleostei</taxon>
        <taxon>Ostariophysi</taxon>
        <taxon>Cypriniformes</taxon>
        <taxon>Cyprinidae</taxon>
        <taxon>Labeoninae</taxon>
        <taxon>Labeonini</taxon>
        <taxon>Cirrhinus</taxon>
    </lineage>
</organism>
<keyword evidence="2" id="KW-1185">Reference proteome</keyword>
<name>A0ABD0RHQ9_CIRMR</name>
<accession>A0ABD0RHQ9</accession>
<evidence type="ECO:0000313" key="1">
    <source>
        <dbReference type="EMBL" id="KAL0197994.1"/>
    </source>
</evidence>